<name>A0A5Q2F953_9ACTN</name>
<evidence type="ECO:0008006" key="3">
    <source>
        <dbReference type="Google" id="ProtNLM"/>
    </source>
</evidence>
<keyword evidence="2" id="KW-1185">Reference proteome</keyword>
<evidence type="ECO:0000313" key="1">
    <source>
        <dbReference type="EMBL" id="QGF23480.1"/>
    </source>
</evidence>
<gene>
    <name evidence="1" type="ORF">Rai3103_07140</name>
</gene>
<organism evidence="1 2">
    <name type="scientific">Raineyella fluvialis</name>
    <dbReference type="NCBI Taxonomy" id="2662261"/>
    <lineage>
        <taxon>Bacteria</taxon>
        <taxon>Bacillati</taxon>
        <taxon>Actinomycetota</taxon>
        <taxon>Actinomycetes</taxon>
        <taxon>Propionibacteriales</taxon>
        <taxon>Propionibacteriaceae</taxon>
        <taxon>Raineyella</taxon>
    </lineage>
</organism>
<dbReference type="Proteomes" id="UP000386847">
    <property type="component" value="Chromosome"/>
</dbReference>
<dbReference type="KEGG" id="rain:Rai3103_07140"/>
<sequence>MGEWTIEYEGDRFEKFFLGLPEYEQAVLDAAITHVLAVRGIDICNGEWGKPLGEGLYEFRVRRSLQAILTEAGMPLPEDLAGADRQVLLRVLCAFRGNKIVLLYSGYDKQRDPSAKRQAREIAAARRWHRAGRKHRRD</sequence>
<dbReference type="EMBL" id="CP045725">
    <property type="protein sequence ID" value="QGF23480.1"/>
    <property type="molecule type" value="Genomic_DNA"/>
</dbReference>
<protein>
    <recommendedName>
        <fullName evidence="3">Phage-related protein</fullName>
    </recommendedName>
</protein>
<proteinExistence type="predicted"/>
<accession>A0A5Q2F953</accession>
<dbReference type="AlphaFoldDB" id="A0A5Q2F953"/>
<dbReference type="RefSeq" id="WP_153572011.1">
    <property type="nucleotide sequence ID" value="NZ_CP045725.1"/>
</dbReference>
<evidence type="ECO:0000313" key="2">
    <source>
        <dbReference type="Proteomes" id="UP000386847"/>
    </source>
</evidence>
<reference evidence="1 2" key="1">
    <citation type="submission" date="2019-10" db="EMBL/GenBank/DDBJ databases">
        <title>Genomic analysis of Raineyella sp. CBA3103.</title>
        <authorList>
            <person name="Roh S.W."/>
        </authorList>
    </citation>
    <scope>NUCLEOTIDE SEQUENCE [LARGE SCALE GENOMIC DNA]</scope>
    <source>
        <strain evidence="1 2">CBA3103</strain>
    </source>
</reference>